<dbReference type="Pfam" id="PF13568">
    <property type="entry name" value="OMP_b-brl_2"/>
    <property type="match status" value="1"/>
</dbReference>
<keyword evidence="4" id="KW-1185">Reference proteome</keyword>
<dbReference type="EMBL" id="JACNYL010000005">
    <property type="protein sequence ID" value="MBD1423552.1"/>
    <property type="molecule type" value="Genomic_DNA"/>
</dbReference>
<accession>A0ABR7XWY2</accession>
<evidence type="ECO:0000256" key="1">
    <source>
        <dbReference type="SAM" id="SignalP"/>
    </source>
</evidence>
<keyword evidence="1" id="KW-0732">Signal</keyword>
<feature type="chain" id="PRO_5046304535" evidence="1">
    <location>
        <begin position="21"/>
        <end position="209"/>
    </location>
</feature>
<dbReference type="RefSeq" id="WP_190315328.1">
    <property type="nucleotide sequence ID" value="NZ_JACNYL010000005.1"/>
</dbReference>
<name>A0ABR7XWY2_9SPHI</name>
<proteinExistence type="predicted"/>
<organism evidence="3 4">
    <name type="scientific">Sphingobacterium chuzhouense</name>
    <dbReference type="NCBI Taxonomy" id="1742264"/>
    <lineage>
        <taxon>Bacteria</taxon>
        <taxon>Pseudomonadati</taxon>
        <taxon>Bacteroidota</taxon>
        <taxon>Sphingobacteriia</taxon>
        <taxon>Sphingobacteriales</taxon>
        <taxon>Sphingobacteriaceae</taxon>
        <taxon>Sphingobacterium</taxon>
    </lineage>
</organism>
<comment type="caution">
    <text evidence="3">The sequence shown here is derived from an EMBL/GenBank/DDBJ whole genome shotgun (WGS) entry which is preliminary data.</text>
</comment>
<evidence type="ECO:0000259" key="2">
    <source>
        <dbReference type="Pfam" id="PF13568"/>
    </source>
</evidence>
<evidence type="ECO:0000313" key="4">
    <source>
        <dbReference type="Proteomes" id="UP000651112"/>
    </source>
</evidence>
<gene>
    <name evidence="3" type="ORF">H8B21_18485</name>
</gene>
<evidence type="ECO:0000313" key="3">
    <source>
        <dbReference type="EMBL" id="MBD1423552.1"/>
    </source>
</evidence>
<feature type="domain" description="Outer membrane protein beta-barrel" evidence="2">
    <location>
        <begin position="21"/>
        <end position="188"/>
    </location>
</feature>
<reference evidence="3 4" key="1">
    <citation type="submission" date="2020-08" db="EMBL/GenBank/DDBJ databases">
        <title>Sphingobacterium sp. DN00404 isolated from aquaculture water.</title>
        <authorList>
            <person name="Zhang M."/>
        </authorList>
    </citation>
    <scope>NUCLEOTIDE SEQUENCE [LARGE SCALE GENOMIC DNA]</scope>
    <source>
        <strain evidence="3 4">KCTC 42746</strain>
    </source>
</reference>
<feature type="signal peptide" evidence="1">
    <location>
        <begin position="1"/>
        <end position="20"/>
    </location>
</feature>
<protein>
    <submittedName>
        <fullName evidence="3">PorT family protein</fullName>
    </submittedName>
</protein>
<dbReference type="InterPro" id="IPR025665">
    <property type="entry name" value="Beta-barrel_OMP_2"/>
</dbReference>
<dbReference type="Proteomes" id="UP000651112">
    <property type="component" value="Unassembled WGS sequence"/>
</dbReference>
<sequence>MKKILLSLGATFLLAAGANAQVSYGVKAGLNLPKVKITADDVNMSYTSDASTNFYVSGYASILAAPNFAIQPGVSLQGKGGKVKEGHFTGGAAGETATLNFMSIEIPVNAVYYIPTGTVGSVFVGAGPYLGFNVSAKAKNGNISQDINIGSSDDEMKRIDYGANFLAGYKLSNGILFNLGYGLGLANLENIDSPKVKNQVLSLGVGFEF</sequence>